<reference evidence="5 6" key="1">
    <citation type="submission" date="2019-03" db="EMBL/GenBank/DDBJ databases">
        <title>Genomic Encyclopedia of Type Strains, Phase IV (KMG-IV): sequencing the most valuable type-strain genomes for metagenomic binning, comparative biology and taxonomic classification.</title>
        <authorList>
            <person name="Goeker M."/>
        </authorList>
    </citation>
    <scope>NUCLEOTIDE SEQUENCE [LARGE SCALE GENOMIC DNA]</scope>
    <source>
        <strain evidence="5 6">DSM 100055</strain>
    </source>
</reference>
<accession>A0AA46I6K1</accession>
<dbReference type="RefSeq" id="WP_134112148.1">
    <property type="nucleotide sequence ID" value="NZ_SOBG01000001.1"/>
</dbReference>
<keyword evidence="6" id="KW-1185">Reference proteome</keyword>
<dbReference type="GO" id="GO:0016020">
    <property type="term" value="C:membrane"/>
    <property type="evidence" value="ECO:0007669"/>
    <property type="project" value="InterPro"/>
</dbReference>
<dbReference type="AlphaFoldDB" id="A0AA46I6K1"/>
<gene>
    <name evidence="5" type="ORF">EV215_0282</name>
</gene>
<protein>
    <submittedName>
        <fullName evidence="5">Methyl-accepting chemotaxis protein (MCP) signaling protein</fullName>
    </submittedName>
</protein>
<comment type="caution">
    <text evidence="5">The sequence shown here is derived from an EMBL/GenBank/DDBJ whole genome shotgun (WGS) entry which is preliminary data.</text>
</comment>
<proteinExistence type="predicted"/>
<evidence type="ECO:0000256" key="2">
    <source>
        <dbReference type="PROSITE-ProRule" id="PRU00284"/>
    </source>
</evidence>
<organism evidence="5 6">
    <name type="scientific">Hypnocyclicus thermotrophus</name>
    <dbReference type="NCBI Taxonomy" id="1627895"/>
    <lineage>
        <taxon>Bacteria</taxon>
        <taxon>Fusobacteriati</taxon>
        <taxon>Fusobacteriota</taxon>
        <taxon>Fusobacteriia</taxon>
        <taxon>Fusobacteriales</taxon>
        <taxon>Fusobacteriaceae</taxon>
        <taxon>Hypnocyclicus</taxon>
    </lineage>
</organism>
<feature type="domain" description="Methyl-accepting transducer" evidence="4">
    <location>
        <begin position="79"/>
        <end position="315"/>
    </location>
</feature>
<dbReference type="Pfam" id="PF00015">
    <property type="entry name" value="MCPsignal"/>
    <property type="match status" value="1"/>
</dbReference>
<name>A0AA46I6K1_9FUSO</name>
<dbReference type="EMBL" id="SOBG01000001">
    <property type="protein sequence ID" value="TDT72476.1"/>
    <property type="molecule type" value="Genomic_DNA"/>
</dbReference>
<dbReference type="InterPro" id="IPR004089">
    <property type="entry name" value="MCPsignal_dom"/>
</dbReference>
<keyword evidence="1 2" id="KW-0807">Transducer</keyword>
<dbReference type="PANTHER" id="PTHR32089">
    <property type="entry name" value="METHYL-ACCEPTING CHEMOTAXIS PROTEIN MCPB"/>
    <property type="match status" value="1"/>
</dbReference>
<dbReference type="Proteomes" id="UP000294678">
    <property type="component" value="Unassembled WGS sequence"/>
</dbReference>
<feature type="coiled-coil region" evidence="3">
    <location>
        <begin position="136"/>
        <end position="177"/>
    </location>
</feature>
<evidence type="ECO:0000313" key="6">
    <source>
        <dbReference type="Proteomes" id="UP000294678"/>
    </source>
</evidence>
<dbReference type="SMART" id="SM00283">
    <property type="entry name" value="MA"/>
    <property type="match status" value="1"/>
</dbReference>
<feature type="coiled-coil region" evidence="3">
    <location>
        <begin position="227"/>
        <end position="254"/>
    </location>
</feature>
<dbReference type="PANTHER" id="PTHR32089:SF112">
    <property type="entry name" value="LYSOZYME-LIKE PROTEIN-RELATED"/>
    <property type="match status" value="1"/>
</dbReference>
<sequence length="367" mass="41619">MKFSLYLIVFYGIIYFSNFLEKYNFISIIISIFLLSFIYHNSKTEEKNYEINHLKEHLEEIYMDNKALEISLDSINSGENEELTYGLIHLKNNANIIMEKMTNQSNDINEALSSIEQISTSSATINVNAQYLLEISNKAKLQVEESKIDINSLNKNMNLINNSIQEANEKIDKLISTSKNIGNIVFAINKISEQTNLLALNAAIEAARAGEAGKGFSVVADEIRKLAEQTNIETQKIENLIKDIQNNVSESKNANDTVSKNVETGLKINNIVFEKINNISQTNDVSNTKTKEIVNFISEQMTAIFHIKTAIESISKEAEETKENSEFNLKLITNLSNLLNQKIVDLKSTMEKLDKIWLTFDDLKINI</sequence>
<evidence type="ECO:0000259" key="4">
    <source>
        <dbReference type="PROSITE" id="PS50111"/>
    </source>
</evidence>
<dbReference type="Gene3D" id="1.10.287.950">
    <property type="entry name" value="Methyl-accepting chemotaxis protein"/>
    <property type="match status" value="1"/>
</dbReference>
<dbReference type="SUPFAM" id="SSF58104">
    <property type="entry name" value="Methyl-accepting chemotaxis protein (MCP) signaling domain"/>
    <property type="match status" value="1"/>
</dbReference>
<evidence type="ECO:0000256" key="3">
    <source>
        <dbReference type="SAM" id="Coils"/>
    </source>
</evidence>
<evidence type="ECO:0000313" key="5">
    <source>
        <dbReference type="EMBL" id="TDT72476.1"/>
    </source>
</evidence>
<keyword evidence="3" id="KW-0175">Coiled coil</keyword>
<evidence type="ECO:0000256" key="1">
    <source>
        <dbReference type="ARBA" id="ARBA00023224"/>
    </source>
</evidence>
<dbReference type="GO" id="GO:0007165">
    <property type="term" value="P:signal transduction"/>
    <property type="evidence" value="ECO:0007669"/>
    <property type="project" value="UniProtKB-KW"/>
</dbReference>
<dbReference type="PROSITE" id="PS50111">
    <property type="entry name" value="CHEMOTAXIS_TRANSDUC_2"/>
    <property type="match status" value="1"/>
</dbReference>